<accession>A0AAD2AD03</accession>
<dbReference type="AlphaFoldDB" id="A0AAD2AD03"/>
<keyword evidence="2" id="KW-1185">Reference proteome</keyword>
<sequence length="100" mass="11033">MLLCDQVGKGLSKDAEEQKLAFQHWIEAGHSSSSGQKQKFTSFRICFRIGTEAEIFRKNSRNPATFVVVDGWTVTIASVGDSRCILDAQDCGISILTVDH</sequence>
<dbReference type="Proteomes" id="UP000834106">
    <property type="component" value="Chromosome 21"/>
</dbReference>
<dbReference type="EMBL" id="OU503056">
    <property type="protein sequence ID" value="CAI9785358.1"/>
    <property type="molecule type" value="Genomic_DNA"/>
</dbReference>
<gene>
    <name evidence="1" type="ORF">FPE_LOCUS32788</name>
</gene>
<name>A0AAD2AD03_9LAMI</name>
<dbReference type="Gene3D" id="3.60.40.10">
    <property type="entry name" value="PPM-type phosphatase domain"/>
    <property type="match status" value="1"/>
</dbReference>
<dbReference type="SUPFAM" id="SSF81606">
    <property type="entry name" value="PP2C-like"/>
    <property type="match status" value="1"/>
</dbReference>
<protein>
    <submittedName>
        <fullName evidence="1">Uncharacterized protein</fullName>
    </submittedName>
</protein>
<organism evidence="1 2">
    <name type="scientific">Fraxinus pennsylvanica</name>
    <dbReference type="NCBI Taxonomy" id="56036"/>
    <lineage>
        <taxon>Eukaryota</taxon>
        <taxon>Viridiplantae</taxon>
        <taxon>Streptophyta</taxon>
        <taxon>Embryophyta</taxon>
        <taxon>Tracheophyta</taxon>
        <taxon>Spermatophyta</taxon>
        <taxon>Magnoliopsida</taxon>
        <taxon>eudicotyledons</taxon>
        <taxon>Gunneridae</taxon>
        <taxon>Pentapetalae</taxon>
        <taxon>asterids</taxon>
        <taxon>lamiids</taxon>
        <taxon>Lamiales</taxon>
        <taxon>Oleaceae</taxon>
        <taxon>Oleeae</taxon>
        <taxon>Fraxinus</taxon>
    </lineage>
</organism>
<dbReference type="InterPro" id="IPR036457">
    <property type="entry name" value="PPM-type-like_dom_sf"/>
</dbReference>
<evidence type="ECO:0000313" key="2">
    <source>
        <dbReference type="Proteomes" id="UP000834106"/>
    </source>
</evidence>
<proteinExistence type="predicted"/>
<evidence type="ECO:0000313" key="1">
    <source>
        <dbReference type="EMBL" id="CAI9785358.1"/>
    </source>
</evidence>
<reference evidence="1" key="1">
    <citation type="submission" date="2023-05" db="EMBL/GenBank/DDBJ databases">
        <authorList>
            <person name="Huff M."/>
        </authorList>
    </citation>
    <scope>NUCLEOTIDE SEQUENCE</scope>
</reference>